<organism evidence="1 2">
    <name type="scientific">Aquarana catesbeiana</name>
    <name type="common">American bullfrog</name>
    <name type="synonym">Rana catesbeiana</name>
    <dbReference type="NCBI Taxonomy" id="8400"/>
    <lineage>
        <taxon>Eukaryota</taxon>
        <taxon>Metazoa</taxon>
        <taxon>Chordata</taxon>
        <taxon>Craniata</taxon>
        <taxon>Vertebrata</taxon>
        <taxon>Euteleostomi</taxon>
        <taxon>Amphibia</taxon>
        <taxon>Batrachia</taxon>
        <taxon>Anura</taxon>
        <taxon>Neobatrachia</taxon>
        <taxon>Ranoidea</taxon>
        <taxon>Ranidae</taxon>
        <taxon>Aquarana</taxon>
    </lineage>
</organism>
<evidence type="ECO:0000313" key="1">
    <source>
        <dbReference type="EMBL" id="PIO39165.1"/>
    </source>
</evidence>
<evidence type="ECO:0000313" key="2">
    <source>
        <dbReference type="Proteomes" id="UP000228934"/>
    </source>
</evidence>
<protein>
    <submittedName>
        <fullName evidence="1">Uncharacterized protein</fullName>
    </submittedName>
</protein>
<keyword evidence="2" id="KW-1185">Reference proteome</keyword>
<dbReference type="OrthoDB" id="199400at2759"/>
<dbReference type="Proteomes" id="UP000228934">
    <property type="component" value="Unassembled WGS sequence"/>
</dbReference>
<proteinExistence type="predicted"/>
<dbReference type="AlphaFoldDB" id="A0A2G9SGD0"/>
<accession>A0A2G9SGD0</accession>
<sequence length="72" mass="8218">MSDNKVLSHIFRWKILSCVQGISIPRGAVWKQGSIPAEHLFNWAFTCLSLMELSQKMQNAQAPSQVFLRMPN</sequence>
<dbReference type="PANTHER" id="PTHR46788:SF1">
    <property type="entry name" value="EF-HAND CALCIUM-BINDING DOMAIN-CONTAINING PROTEIN 5"/>
    <property type="match status" value="1"/>
</dbReference>
<dbReference type="PANTHER" id="PTHR46788">
    <property type="entry name" value="EF-HAND CALCIUM-BINDING DOMAIN-CONTAINING PROTEIN 5"/>
    <property type="match status" value="1"/>
</dbReference>
<reference evidence="2" key="1">
    <citation type="journal article" date="2017" name="Nat. Commun.">
        <title>The North American bullfrog draft genome provides insight into hormonal regulation of long noncoding RNA.</title>
        <authorList>
            <person name="Hammond S.A."/>
            <person name="Warren R.L."/>
            <person name="Vandervalk B.P."/>
            <person name="Kucuk E."/>
            <person name="Khan H."/>
            <person name="Gibb E.A."/>
            <person name="Pandoh P."/>
            <person name="Kirk H."/>
            <person name="Zhao Y."/>
            <person name="Jones M."/>
            <person name="Mungall A.J."/>
            <person name="Coope R."/>
            <person name="Pleasance S."/>
            <person name="Moore R.A."/>
            <person name="Holt R.A."/>
            <person name="Round J.M."/>
            <person name="Ohora S."/>
            <person name="Walle B.V."/>
            <person name="Veldhoen N."/>
            <person name="Helbing C.C."/>
            <person name="Birol I."/>
        </authorList>
    </citation>
    <scope>NUCLEOTIDE SEQUENCE [LARGE SCALE GENOMIC DNA]</scope>
</reference>
<dbReference type="EMBL" id="KV924893">
    <property type="protein sequence ID" value="PIO39165.1"/>
    <property type="molecule type" value="Genomic_DNA"/>
</dbReference>
<name>A0A2G9SGD0_AQUCT</name>
<gene>
    <name evidence="1" type="ORF">AB205_0033600</name>
</gene>